<dbReference type="Gene3D" id="1.10.10.60">
    <property type="entry name" value="Homeodomain-like"/>
    <property type="match status" value="1"/>
</dbReference>
<dbReference type="InterPro" id="IPR018060">
    <property type="entry name" value="HTH_AraC"/>
</dbReference>
<evidence type="ECO:0000313" key="5">
    <source>
        <dbReference type="EMBL" id="SEI39149.1"/>
    </source>
</evidence>
<keyword evidence="3" id="KW-0804">Transcription</keyword>
<evidence type="ECO:0000256" key="1">
    <source>
        <dbReference type="ARBA" id="ARBA00023015"/>
    </source>
</evidence>
<organism evidence="5 6">
    <name type="scientific">Dyadobacter koreensis</name>
    <dbReference type="NCBI Taxonomy" id="408657"/>
    <lineage>
        <taxon>Bacteria</taxon>
        <taxon>Pseudomonadati</taxon>
        <taxon>Bacteroidota</taxon>
        <taxon>Cytophagia</taxon>
        <taxon>Cytophagales</taxon>
        <taxon>Spirosomataceae</taxon>
        <taxon>Dyadobacter</taxon>
    </lineage>
</organism>
<dbReference type="STRING" id="408657.SAMN04487995_0326"/>
<dbReference type="PROSITE" id="PS01124">
    <property type="entry name" value="HTH_ARAC_FAMILY_2"/>
    <property type="match status" value="1"/>
</dbReference>
<dbReference type="SMART" id="SM00342">
    <property type="entry name" value="HTH_ARAC"/>
    <property type="match status" value="1"/>
</dbReference>
<keyword evidence="2 5" id="KW-0238">DNA-binding</keyword>
<dbReference type="GO" id="GO:0043565">
    <property type="term" value="F:sequence-specific DNA binding"/>
    <property type="evidence" value="ECO:0007669"/>
    <property type="project" value="InterPro"/>
</dbReference>
<dbReference type="SUPFAM" id="SSF46689">
    <property type="entry name" value="Homeodomain-like"/>
    <property type="match status" value="2"/>
</dbReference>
<dbReference type="PANTHER" id="PTHR47893:SF1">
    <property type="entry name" value="REGULATORY PROTEIN PCHR"/>
    <property type="match status" value="1"/>
</dbReference>
<dbReference type="InterPro" id="IPR053142">
    <property type="entry name" value="PchR_regulatory_protein"/>
</dbReference>
<sequence>MEKQSSVPKVLIELSQQLGTEVKNWRLDIPQKYGDGYCAGFVFNEFIRLMIFNYELREDLVIENPQVHTTQRMILFKFQNVIPRKNIFSTDKAIPSVLIVTSRVNANLNIPIQRNRSMINIEVDAMYLKTLLDLSKKSSVVQSLLDNAQPLFFEEMIFPSLQAVVDELVTETVDETFALFFRRIKAEELICRLLMNLEKRSERQLYALNGHDIQMIYHIKELMLQKLESPPVINDLAIKASMSPTKLKRLFRQIFGNSIFSYYQTFRMNEAVRLLKAGKLSVSEVGYQLGFTNLSHFTRVFENHTGFKPKKFSVLQVKNFL</sequence>
<protein>
    <submittedName>
        <fullName evidence="5">AraC-type DNA-binding protein</fullName>
    </submittedName>
</protein>
<dbReference type="InterPro" id="IPR018062">
    <property type="entry name" value="HTH_AraC-typ_CS"/>
</dbReference>
<evidence type="ECO:0000259" key="4">
    <source>
        <dbReference type="PROSITE" id="PS01124"/>
    </source>
</evidence>
<name>A0A1H6Q5R2_9BACT</name>
<dbReference type="Proteomes" id="UP000199532">
    <property type="component" value="Unassembled WGS sequence"/>
</dbReference>
<evidence type="ECO:0000313" key="6">
    <source>
        <dbReference type="Proteomes" id="UP000199532"/>
    </source>
</evidence>
<dbReference type="InterPro" id="IPR009057">
    <property type="entry name" value="Homeodomain-like_sf"/>
</dbReference>
<dbReference type="AlphaFoldDB" id="A0A1H6Q5R2"/>
<feature type="domain" description="HTH araC/xylS-type" evidence="4">
    <location>
        <begin position="217"/>
        <end position="315"/>
    </location>
</feature>
<dbReference type="Pfam" id="PF12833">
    <property type="entry name" value="HTH_18"/>
    <property type="match status" value="1"/>
</dbReference>
<accession>A0A1H6Q5R2</accession>
<evidence type="ECO:0000256" key="2">
    <source>
        <dbReference type="ARBA" id="ARBA00023125"/>
    </source>
</evidence>
<keyword evidence="1" id="KW-0805">Transcription regulation</keyword>
<dbReference type="OrthoDB" id="1156172at2"/>
<dbReference type="PROSITE" id="PS00041">
    <property type="entry name" value="HTH_ARAC_FAMILY_1"/>
    <property type="match status" value="1"/>
</dbReference>
<gene>
    <name evidence="5" type="ORF">SAMN04487995_0326</name>
</gene>
<dbReference type="EMBL" id="FNXY01000001">
    <property type="protein sequence ID" value="SEI39149.1"/>
    <property type="molecule type" value="Genomic_DNA"/>
</dbReference>
<proteinExistence type="predicted"/>
<reference evidence="5 6" key="1">
    <citation type="submission" date="2016-10" db="EMBL/GenBank/DDBJ databases">
        <authorList>
            <person name="de Groot N.N."/>
        </authorList>
    </citation>
    <scope>NUCLEOTIDE SEQUENCE [LARGE SCALE GENOMIC DNA]</scope>
    <source>
        <strain evidence="5 6">DSM 19938</strain>
    </source>
</reference>
<dbReference type="PANTHER" id="PTHR47893">
    <property type="entry name" value="REGULATORY PROTEIN PCHR"/>
    <property type="match status" value="1"/>
</dbReference>
<evidence type="ECO:0000256" key="3">
    <source>
        <dbReference type="ARBA" id="ARBA00023163"/>
    </source>
</evidence>
<keyword evidence="6" id="KW-1185">Reference proteome</keyword>
<dbReference type="GO" id="GO:0003700">
    <property type="term" value="F:DNA-binding transcription factor activity"/>
    <property type="evidence" value="ECO:0007669"/>
    <property type="project" value="InterPro"/>
</dbReference>